<name>A0A0C2S9G5_AMAMK</name>
<proteinExistence type="predicted"/>
<dbReference type="InParanoid" id="A0A0C2S9G5"/>
<evidence type="ECO:0000313" key="2">
    <source>
        <dbReference type="Proteomes" id="UP000054549"/>
    </source>
</evidence>
<dbReference type="HOGENOM" id="CLU_2830714_0_0_1"/>
<reference evidence="1 2" key="1">
    <citation type="submission" date="2014-04" db="EMBL/GenBank/DDBJ databases">
        <title>Evolutionary Origins and Diversification of the Mycorrhizal Mutualists.</title>
        <authorList>
            <consortium name="DOE Joint Genome Institute"/>
            <consortium name="Mycorrhizal Genomics Consortium"/>
            <person name="Kohler A."/>
            <person name="Kuo A."/>
            <person name="Nagy L.G."/>
            <person name="Floudas D."/>
            <person name="Copeland A."/>
            <person name="Barry K.W."/>
            <person name="Cichocki N."/>
            <person name="Veneault-Fourrey C."/>
            <person name="LaButti K."/>
            <person name="Lindquist E.A."/>
            <person name="Lipzen A."/>
            <person name="Lundell T."/>
            <person name="Morin E."/>
            <person name="Murat C."/>
            <person name="Riley R."/>
            <person name="Ohm R."/>
            <person name="Sun H."/>
            <person name="Tunlid A."/>
            <person name="Henrissat B."/>
            <person name="Grigoriev I.V."/>
            <person name="Hibbett D.S."/>
            <person name="Martin F."/>
        </authorList>
    </citation>
    <scope>NUCLEOTIDE SEQUENCE [LARGE SCALE GENOMIC DNA]</scope>
    <source>
        <strain evidence="1 2">Koide BX008</strain>
    </source>
</reference>
<dbReference type="AlphaFoldDB" id="A0A0C2S9G5"/>
<keyword evidence="2" id="KW-1185">Reference proteome</keyword>
<dbReference type="InterPro" id="IPR010816">
    <property type="entry name" value="Het-C"/>
</dbReference>
<dbReference type="EMBL" id="KN818315">
    <property type="protein sequence ID" value="KIL59435.1"/>
    <property type="molecule type" value="Genomic_DNA"/>
</dbReference>
<sequence length="66" mass="7504">MKTLSNTIEKIPGLRSLLDKISDTISVFVLTTIEVCIQHQLKGYLRRRLKSSVMAISTKSLTIREQ</sequence>
<evidence type="ECO:0000313" key="1">
    <source>
        <dbReference type="EMBL" id="KIL59435.1"/>
    </source>
</evidence>
<accession>A0A0C2S9G5</accession>
<dbReference type="Proteomes" id="UP000054549">
    <property type="component" value="Unassembled WGS sequence"/>
</dbReference>
<gene>
    <name evidence="1" type="ORF">M378DRAFT_169221</name>
</gene>
<organism evidence="1 2">
    <name type="scientific">Amanita muscaria (strain Koide BX008)</name>
    <dbReference type="NCBI Taxonomy" id="946122"/>
    <lineage>
        <taxon>Eukaryota</taxon>
        <taxon>Fungi</taxon>
        <taxon>Dikarya</taxon>
        <taxon>Basidiomycota</taxon>
        <taxon>Agaricomycotina</taxon>
        <taxon>Agaricomycetes</taxon>
        <taxon>Agaricomycetidae</taxon>
        <taxon>Agaricales</taxon>
        <taxon>Pluteineae</taxon>
        <taxon>Amanitaceae</taxon>
        <taxon>Amanita</taxon>
    </lineage>
</organism>
<protein>
    <submittedName>
        <fullName evidence="1">Uncharacterized protein</fullName>
    </submittedName>
</protein>
<dbReference type="Pfam" id="PF07217">
    <property type="entry name" value="Het-C"/>
    <property type="match status" value="1"/>
</dbReference>